<dbReference type="Proteomes" id="UP000245464">
    <property type="component" value="Chromosome 1"/>
</dbReference>
<evidence type="ECO:0000313" key="5">
    <source>
        <dbReference type="Proteomes" id="UP000245464"/>
    </source>
</evidence>
<reference evidence="4" key="3">
    <citation type="journal article" date="2022" name="bioRxiv">
        <title>A global pangenome for the wheat fungal pathogen Pyrenophora tritici-repentis and prediction of effector protein structural homology.</title>
        <authorList>
            <person name="Moolhuijzen P."/>
            <person name="See P.T."/>
            <person name="Shi G."/>
            <person name="Powell H.R."/>
            <person name="Cockram J."/>
            <person name="Jorgensen L.N."/>
            <person name="Benslimane H."/>
            <person name="Strelkov S.E."/>
            <person name="Turner J."/>
            <person name="Liu Z."/>
            <person name="Moffat C.S."/>
        </authorList>
    </citation>
    <scope>NUCLEOTIDE SEQUENCE</scope>
    <source>
        <strain evidence="4">86-124</strain>
    </source>
</reference>
<reference evidence="6" key="4">
    <citation type="journal article" date="2022" name="Microb. Genom.">
        <title>A global pangenome for the wheat fungal pathogen Pyrenophora tritici-repentis and prediction of effector protein structural homology.</title>
        <authorList>
            <person name="Moolhuijzen P.M."/>
            <person name="See P.T."/>
            <person name="Shi G."/>
            <person name="Powell H.R."/>
            <person name="Cockram J."/>
            <person name="Jorgensen L.N."/>
            <person name="Benslimane H."/>
            <person name="Strelkov S.E."/>
            <person name="Turner J."/>
            <person name="Liu Z."/>
            <person name="Moffat C.S."/>
        </authorList>
    </citation>
    <scope>NUCLEOTIDE SEQUENCE [LARGE SCALE GENOMIC DNA]</scope>
</reference>
<evidence type="ECO:0000313" key="4">
    <source>
        <dbReference type="EMBL" id="KAI1513329.1"/>
    </source>
</evidence>
<dbReference type="OrthoDB" id="3928876at2759"/>
<reference evidence="4" key="2">
    <citation type="submission" date="2021-05" db="EMBL/GenBank/DDBJ databases">
        <authorList>
            <person name="Moolhuijzen P.M."/>
            <person name="Moffat C.S."/>
        </authorList>
    </citation>
    <scope>NUCLEOTIDE SEQUENCE</scope>
    <source>
        <strain evidence="4">86-124</strain>
    </source>
</reference>
<gene>
    <name evidence="4" type="ORF">Ptr86124_007231</name>
    <name evidence="3" type="ORF">PtrM4_016160</name>
</gene>
<keyword evidence="2" id="KW-0472">Membrane</keyword>
<evidence type="ECO:0000313" key="6">
    <source>
        <dbReference type="Proteomes" id="UP000249757"/>
    </source>
</evidence>
<keyword evidence="6" id="KW-1185">Reference proteome</keyword>
<dbReference type="OMA" id="TFIFIWG"/>
<dbReference type="Proteomes" id="UP000249757">
    <property type="component" value="Unassembled WGS sequence"/>
</dbReference>
<feature type="transmembrane region" description="Helical" evidence="2">
    <location>
        <begin position="120"/>
        <end position="141"/>
    </location>
</feature>
<keyword evidence="2" id="KW-1133">Transmembrane helix</keyword>
<evidence type="ECO:0000313" key="3">
    <source>
        <dbReference type="EMBL" id="KAF7577376.1"/>
    </source>
</evidence>
<protein>
    <submittedName>
        <fullName evidence="4">TT-ORF1 domain containing protein</fullName>
    </submittedName>
</protein>
<keyword evidence="2" id="KW-0812">Transmembrane</keyword>
<sequence>MATVLQTTGEMIHNAGHHIHHHSKNVGNQLEDTTNRVFPPKQREQMMEKGRVYAQKNPKTAAFLTTQAVLVGLPLVLFVAFAIATLLVSLTTCLFLGLLVSCATTFLVVGFSLIFVVPTIILASCSAAFIFIWGLVGYVVLRRLNEGEAPAKPGTRVGDTLQSLTGGRSAYWLGDEASAQGSGNRGKVDHGSSLQGGTAGTGDIQSRVAKHNGDGGPVNGVNQTHGAIEWGTKWDGVKSEPMVLETDNVFEVLKAEAPVS</sequence>
<evidence type="ECO:0000256" key="1">
    <source>
        <dbReference type="SAM" id="MobiDB-lite"/>
    </source>
</evidence>
<evidence type="ECO:0000256" key="2">
    <source>
        <dbReference type="SAM" id="Phobius"/>
    </source>
</evidence>
<organism evidence="4 6">
    <name type="scientific">Pyrenophora tritici-repentis</name>
    <dbReference type="NCBI Taxonomy" id="45151"/>
    <lineage>
        <taxon>Eukaryota</taxon>
        <taxon>Fungi</taxon>
        <taxon>Dikarya</taxon>
        <taxon>Ascomycota</taxon>
        <taxon>Pezizomycotina</taxon>
        <taxon>Dothideomycetes</taxon>
        <taxon>Pleosporomycetidae</taxon>
        <taxon>Pleosporales</taxon>
        <taxon>Pleosporineae</taxon>
        <taxon>Pleosporaceae</taxon>
        <taxon>Pyrenophora</taxon>
    </lineage>
</organism>
<comment type="caution">
    <text evidence="4">The sequence shown here is derived from an EMBL/GenBank/DDBJ whole genome shotgun (WGS) entry which is preliminary data.</text>
</comment>
<dbReference type="Pfam" id="PF16015">
    <property type="entry name" value="Promethin"/>
    <property type="match status" value="1"/>
</dbReference>
<feature type="transmembrane region" description="Helical" evidence="2">
    <location>
        <begin position="68"/>
        <end position="88"/>
    </location>
</feature>
<reference evidence="3 5" key="1">
    <citation type="journal article" date="2018" name="BMC Genomics">
        <title>Comparative genomics of the wheat fungal pathogen Pyrenophora tritici-repentis reveals chromosomal variations and genome plasticity.</title>
        <authorList>
            <person name="Moolhuijzen P."/>
            <person name="See P.T."/>
            <person name="Hane J.K."/>
            <person name="Shi G."/>
            <person name="Liu Z."/>
            <person name="Oliver R.P."/>
            <person name="Moffat C.S."/>
        </authorList>
    </citation>
    <scope>NUCLEOTIDE SEQUENCE [LARGE SCALE GENOMIC DNA]</scope>
    <source>
        <strain evidence="3">M4</strain>
    </source>
</reference>
<feature type="region of interest" description="Disordered" evidence="1">
    <location>
        <begin position="179"/>
        <end position="227"/>
    </location>
</feature>
<dbReference type="EMBL" id="NQIK02000001">
    <property type="protein sequence ID" value="KAF7577376.1"/>
    <property type="molecule type" value="Genomic_DNA"/>
</dbReference>
<name>A0A2W1GFP4_9PLEO</name>
<accession>A0A2W1GFP4</accession>
<dbReference type="EMBL" id="NRDI02000009">
    <property type="protein sequence ID" value="KAI1513329.1"/>
    <property type="molecule type" value="Genomic_DNA"/>
</dbReference>
<dbReference type="AlphaFoldDB" id="A0A2W1GFP4"/>
<proteinExistence type="predicted"/>
<feature type="transmembrane region" description="Helical" evidence="2">
    <location>
        <begin position="95"/>
        <end position="114"/>
    </location>
</feature>